<dbReference type="AlphaFoldDB" id="A0A7T8JW24"/>
<dbReference type="GO" id="GO:0005634">
    <property type="term" value="C:nucleus"/>
    <property type="evidence" value="ECO:0007669"/>
    <property type="project" value="UniProtKB-SubCell"/>
</dbReference>
<comment type="subcellular location">
    <subcellularLocation>
        <location evidence="1">Nucleus</location>
    </subcellularLocation>
</comment>
<dbReference type="Proteomes" id="UP000595437">
    <property type="component" value="Chromosome 12"/>
</dbReference>
<dbReference type="Gene3D" id="1.10.10.10">
    <property type="entry name" value="Winged helix-like DNA-binding domain superfamily/Winged helix DNA-binding domain"/>
    <property type="match status" value="1"/>
</dbReference>
<name>A0A7T8JW24_CALRO</name>
<dbReference type="PANTHER" id="PTHR46068:SF1">
    <property type="entry name" value="TRANSPOSASE IS30-LIKE HTH DOMAIN-CONTAINING PROTEIN"/>
    <property type="match status" value="1"/>
</dbReference>
<protein>
    <submittedName>
        <fullName evidence="2">Transposable element tcb2 transposase</fullName>
    </submittedName>
</protein>
<dbReference type="EMBL" id="CP045901">
    <property type="protein sequence ID" value="QQP37377.1"/>
    <property type="molecule type" value="Genomic_DNA"/>
</dbReference>
<accession>A0A7T8JW24</accession>
<organism evidence="2 3">
    <name type="scientific">Caligus rogercresseyi</name>
    <name type="common">Sea louse</name>
    <dbReference type="NCBI Taxonomy" id="217165"/>
    <lineage>
        <taxon>Eukaryota</taxon>
        <taxon>Metazoa</taxon>
        <taxon>Ecdysozoa</taxon>
        <taxon>Arthropoda</taxon>
        <taxon>Crustacea</taxon>
        <taxon>Multicrustacea</taxon>
        <taxon>Hexanauplia</taxon>
        <taxon>Copepoda</taxon>
        <taxon>Siphonostomatoida</taxon>
        <taxon>Caligidae</taxon>
        <taxon>Caligus</taxon>
    </lineage>
</organism>
<dbReference type="Gene3D" id="3.30.420.10">
    <property type="entry name" value="Ribonuclease H-like superfamily/Ribonuclease H"/>
    <property type="match status" value="1"/>
</dbReference>
<proteinExistence type="predicted"/>
<dbReference type="InterPro" id="IPR009057">
    <property type="entry name" value="Homeodomain-like_sf"/>
</dbReference>
<dbReference type="PANTHER" id="PTHR46068">
    <property type="entry name" value="PROTEIN CBG27172"/>
    <property type="match status" value="1"/>
</dbReference>
<keyword evidence="3" id="KW-1185">Reference proteome</keyword>
<reference evidence="3" key="1">
    <citation type="submission" date="2021-01" db="EMBL/GenBank/DDBJ databases">
        <title>Caligus Genome Assembly.</title>
        <authorList>
            <person name="Gallardo-Escarate C."/>
        </authorList>
    </citation>
    <scope>NUCLEOTIDE SEQUENCE [LARGE SCALE GENOMIC DNA]</scope>
</reference>
<evidence type="ECO:0000313" key="2">
    <source>
        <dbReference type="EMBL" id="QQP37377.1"/>
    </source>
</evidence>
<dbReference type="GO" id="GO:0003676">
    <property type="term" value="F:nucleic acid binding"/>
    <property type="evidence" value="ECO:0007669"/>
    <property type="project" value="InterPro"/>
</dbReference>
<sequence>MEQEKRSAVIELHRAGRSAQEIISLLKYPSSTVYTIINRYKATGMSSRSKHSPRIHQCLPTKSMSALAKDRSVHRSTIFRAIKHDLGYKSYVMKVRHLLTDKMKATREARCRKILSSLKNTGGHLRFFCDEKIFTLDKKRNRQNDRWICREASEVPMVFRTKNPAAVMVLGVISSEGHVMPPHFFEPKQKVNQEVYLEVLSNVVKPWIDTVASGRKYTFQQDSAPAHKAKTVQAWLKENVPHFWDPQTWPSNSPDLNPCLCDPHNSVEALKSSITSVAMSLEAAEVSRSVRAFRSRVETVVEAGGGHIE</sequence>
<evidence type="ECO:0000313" key="3">
    <source>
        <dbReference type="Proteomes" id="UP000595437"/>
    </source>
</evidence>
<evidence type="ECO:0000256" key="1">
    <source>
        <dbReference type="ARBA" id="ARBA00004123"/>
    </source>
</evidence>
<dbReference type="SUPFAM" id="SSF46689">
    <property type="entry name" value="Homeodomain-like"/>
    <property type="match status" value="1"/>
</dbReference>
<dbReference type="InterPro" id="IPR036388">
    <property type="entry name" value="WH-like_DNA-bd_sf"/>
</dbReference>
<dbReference type="InterPro" id="IPR036397">
    <property type="entry name" value="RNaseH_sf"/>
</dbReference>
<gene>
    <name evidence="2" type="ORF">FKW44_017620</name>
</gene>